<sequence>MAQKVQILLVDDIDGGEADETVRFGLDGVDYEIDLSTKNAGKLRDALAKYVGESRRVGGRRRIGRKGASGGSASDAATIREWAKDNGWEVSDRGRVSAEIREAYAAAH</sequence>
<dbReference type="Gene3D" id="3.30.60.230">
    <property type="entry name" value="Lsr2, dimerization domain"/>
    <property type="match status" value="1"/>
</dbReference>
<dbReference type="KEGG" id="sgrg:L0C25_07845"/>
<evidence type="ECO:0000313" key="4">
    <source>
        <dbReference type="EMBL" id="UYM06977.1"/>
    </source>
</evidence>
<keyword evidence="1" id="KW-0238">DNA-binding</keyword>
<dbReference type="InterPro" id="IPR055370">
    <property type="entry name" value="Lsr2_DNA-bd"/>
</dbReference>
<dbReference type="GO" id="GO:0016746">
    <property type="term" value="F:acyltransferase activity"/>
    <property type="evidence" value="ECO:0007669"/>
    <property type="project" value="InterPro"/>
</dbReference>
<dbReference type="Proteomes" id="UP001164390">
    <property type="component" value="Chromosome"/>
</dbReference>
<organism evidence="4 5">
    <name type="scientific">Solicola gregarius</name>
    <dbReference type="NCBI Taxonomy" id="2908642"/>
    <lineage>
        <taxon>Bacteria</taxon>
        <taxon>Bacillati</taxon>
        <taxon>Actinomycetota</taxon>
        <taxon>Actinomycetes</taxon>
        <taxon>Propionibacteriales</taxon>
        <taxon>Nocardioidaceae</taxon>
        <taxon>Solicola</taxon>
    </lineage>
</organism>
<dbReference type="AlphaFoldDB" id="A0AA46TL87"/>
<dbReference type="GO" id="GO:0003677">
    <property type="term" value="F:DNA binding"/>
    <property type="evidence" value="ECO:0007669"/>
    <property type="project" value="UniProtKB-KW"/>
</dbReference>
<feature type="domain" description="Lsr2 DNA-binding" evidence="3">
    <location>
        <begin position="72"/>
        <end position="107"/>
    </location>
</feature>
<reference evidence="4" key="1">
    <citation type="submission" date="2022-01" db="EMBL/GenBank/DDBJ databases">
        <title>Nocardioidaceae gen. sp. A5X3R13.</title>
        <authorList>
            <person name="Lopez Marin M.A."/>
            <person name="Uhlik O."/>
        </authorList>
    </citation>
    <scope>NUCLEOTIDE SEQUENCE</scope>
    <source>
        <strain evidence="4">A5X3R13</strain>
    </source>
</reference>
<evidence type="ECO:0000259" key="2">
    <source>
        <dbReference type="Pfam" id="PF11774"/>
    </source>
</evidence>
<dbReference type="RefSeq" id="WP_271635914.1">
    <property type="nucleotide sequence ID" value="NZ_CP094970.1"/>
</dbReference>
<evidence type="ECO:0000259" key="3">
    <source>
        <dbReference type="Pfam" id="PF23359"/>
    </source>
</evidence>
<name>A0AA46TL87_9ACTN</name>
<dbReference type="InterPro" id="IPR036625">
    <property type="entry name" value="E3-bd_dom_sf"/>
</dbReference>
<dbReference type="InterPro" id="IPR042261">
    <property type="entry name" value="Lsr2-like_dimerization"/>
</dbReference>
<dbReference type="Pfam" id="PF23359">
    <property type="entry name" value="Lsr2_DNA-bd"/>
    <property type="match status" value="1"/>
</dbReference>
<dbReference type="EMBL" id="CP094970">
    <property type="protein sequence ID" value="UYM06977.1"/>
    <property type="molecule type" value="Genomic_DNA"/>
</dbReference>
<gene>
    <name evidence="4" type="ORF">L0C25_07845</name>
</gene>
<feature type="domain" description="Lsr2 dimerization" evidence="2">
    <location>
        <begin position="1"/>
        <end position="58"/>
    </location>
</feature>
<protein>
    <submittedName>
        <fullName evidence="4">Lsr2 family protein</fullName>
    </submittedName>
</protein>
<keyword evidence="5" id="KW-1185">Reference proteome</keyword>
<proteinExistence type="predicted"/>
<evidence type="ECO:0000313" key="5">
    <source>
        <dbReference type="Proteomes" id="UP001164390"/>
    </source>
</evidence>
<dbReference type="Pfam" id="PF11774">
    <property type="entry name" value="Lsr2"/>
    <property type="match status" value="1"/>
</dbReference>
<dbReference type="Gene3D" id="4.10.320.10">
    <property type="entry name" value="E3-binding domain"/>
    <property type="match status" value="1"/>
</dbReference>
<dbReference type="InterPro" id="IPR024412">
    <property type="entry name" value="Lsr2_dim_dom"/>
</dbReference>
<evidence type="ECO:0000256" key="1">
    <source>
        <dbReference type="ARBA" id="ARBA00023125"/>
    </source>
</evidence>
<accession>A0AA46TL87</accession>